<gene>
    <name evidence="2" type="ORF">SAMN04488136_108140</name>
</gene>
<dbReference type="PANTHER" id="PTHR34227">
    <property type="entry name" value="CHAPERONE PROTEIN YCDY"/>
    <property type="match status" value="1"/>
</dbReference>
<dbReference type="PIRSF" id="PIRSF004690">
    <property type="entry name" value="DmsD"/>
    <property type="match status" value="1"/>
</dbReference>
<keyword evidence="3" id="KW-1185">Reference proteome</keyword>
<dbReference type="InterPro" id="IPR020945">
    <property type="entry name" value="DMSO/NO3_reduct_chaperone"/>
</dbReference>
<sequence>MTFAQLNEQDTQVLLKLCGALFYYHPNQYQSAGLSSIFSNEQNLTLMPVATMLSEFRTADLEALALEYDRLFCGVEEMIAPPWGSAYLDKEAVLFGDSTVAYRHFLDRCGFELNSEQKEPEDHLGLMLMVLSMLVAHQQPQQAKELLEQHMLTWSGYFLNRFHTATQSPAFLALADVTELLLQELCVRFEAKPLTKKDYWHVTQS</sequence>
<dbReference type="RefSeq" id="WP_093272429.1">
    <property type="nucleotide sequence ID" value="NZ_FNDD01000008.1"/>
</dbReference>
<evidence type="ECO:0000256" key="1">
    <source>
        <dbReference type="ARBA" id="ARBA00023186"/>
    </source>
</evidence>
<dbReference type="SUPFAM" id="SSF89155">
    <property type="entry name" value="TorD-like"/>
    <property type="match status" value="1"/>
</dbReference>
<dbReference type="InterPro" id="IPR050289">
    <property type="entry name" value="TorD/DmsD_chaperones"/>
</dbReference>
<dbReference type="InterPro" id="IPR026269">
    <property type="entry name" value="DmsD-type"/>
</dbReference>
<dbReference type="STRING" id="861298.SAMN04488136_108140"/>
<proteinExistence type="predicted"/>
<evidence type="ECO:0000313" key="3">
    <source>
        <dbReference type="Proteomes" id="UP000198854"/>
    </source>
</evidence>
<dbReference type="OrthoDB" id="3174863at2"/>
<name>A0A1G7ZRY9_9VIBR</name>
<protein>
    <submittedName>
        <fullName evidence="2">Chaperone TorD involved in molybdoenzyme TorA maturation</fullName>
    </submittedName>
</protein>
<dbReference type="PANTHER" id="PTHR34227:SF13">
    <property type="entry name" value="TAT PROOFREADING CHAPERONE DMSD-RELATED"/>
    <property type="match status" value="1"/>
</dbReference>
<dbReference type="EMBL" id="FNDD01000008">
    <property type="protein sequence ID" value="SDH11453.1"/>
    <property type="molecule type" value="Genomic_DNA"/>
</dbReference>
<dbReference type="AlphaFoldDB" id="A0A1G7ZRY9"/>
<dbReference type="Gene3D" id="1.10.3480.10">
    <property type="entry name" value="TorD-like"/>
    <property type="match status" value="1"/>
</dbReference>
<evidence type="ECO:0000313" key="2">
    <source>
        <dbReference type="EMBL" id="SDH11453.1"/>
    </source>
</evidence>
<accession>A0A1G7ZRY9</accession>
<organism evidence="2 3">
    <name type="scientific">Vibrio xiamenensis</name>
    <dbReference type="NCBI Taxonomy" id="861298"/>
    <lineage>
        <taxon>Bacteria</taxon>
        <taxon>Pseudomonadati</taxon>
        <taxon>Pseudomonadota</taxon>
        <taxon>Gammaproteobacteria</taxon>
        <taxon>Vibrionales</taxon>
        <taxon>Vibrionaceae</taxon>
        <taxon>Vibrio</taxon>
    </lineage>
</organism>
<dbReference type="Proteomes" id="UP000198854">
    <property type="component" value="Unassembled WGS sequence"/>
</dbReference>
<keyword evidence="1" id="KW-0143">Chaperone</keyword>
<dbReference type="InterPro" id="IPR036411">
    <property type="entry name" value="TorD-like_sf"/>
</dbReference>
<reference evidence="2 3" key="1">
    <citation type="submission" date="2016-10" db="EMBL/GenBank/DDBJ databases">
        <authorList>
            <person name="de Groot N.N."/>
        </authorList>
    </citation>
    <scope>NUCLEOTIDE SEQUENCE [LARGE SCALE GENOMIC DNA]</scope>
    <source>
        <strain evidence="2 3">CGMCC 1.10228</strain>
    </source>
</reference>
<dbReference type="Pfam" id="PF02613">
    <property type="entry name" value="Nitrate_red_del"/>
    <property type="match status" value="1"/>
</dbReference>